<dbReference type="PANTHER" id="PTHR23514:SF3">
    <property type="entry name" value="BYPASS OF STOP CODON PROTEIN 6"/>
    <property type="match status" value="1"/>
</dbReference>
<feature type="transmembrane region" description="Helical" evidence="7">
    <location>
        <begin position="328"/>
        <end position="345"/>
    </location>
</feature>
<protein>
    <submittedName>
        <fullName evidence="9">MFS transporter</fullName>
    </submittedName>
</protein>
<gene>
    <name evidence="9" type="ORF">QBE54_09635</name>
</gene>
<dbReference type="PANTHER" id="PTHR23514">
    <property type="entry name" value="BYPASS OF STOP CODON PROTEIN 6"/>
    <property type="match status" value="1"/>
</dbReference>
<evidence type="ECO:0000256" key="3">
    <source>
        <dbReference type="ARBA" id="ARBA00022448"/>
    </source>
</evidence>
<keyword evidence="10" id="KW-1185">Reference proteome</keyword>
<dbReference type="InterPro" id="IPR036259">
    <property type="entry name" value="MFS_trans_sf"/>
</dbReference>
<evidence type="ECO:0000256" key="1">
    <source>
        <dbReference type="ARBA" id="ARBA00004127"/>
    </source>
</evidence>
<keyword evidence="6 7" id="KW-0472">Membrane</keyword>
<dbReference type="InterPro" id="IPR020846">
    <property type="entry name" value="MFS_dom"/>
</dbReference>
<evidence type="ECO:0000313" key="10">
    <source>
        <dbReference type="Proteomes" id="UP001461341"/>
    </source>
</evidence>
<feature type="transmembrane region" description="Helical" evidence="7">
    <location>
        <begin position="292"/>
        <end position="316"/>
    </location>
</feature>
<feature type="transmembrane region" description="Helical" evidence="7">
    <location>
        <begin position="96"/>
        <end position="117"/>
    </location>
</feature>
<evidence type="ECO:0000256" key="2">
    <source>
        <dbReference type="ARBA" id="ARBA00008335"/>
    </source>
</evidence>
<accession>A0ABZ2YA25</accession>
<proteinExistence type="inferred from homology"/>
<feature type="transmembrane region" description="Helical" evidence="7">
    <location>
        <begin position="161"/>
        <end position="181"/>
    </location>
</feature>
<dbReference type="InterPro" id="IPR011701">
    <property type="entry name" value="MFS"/>
</dbReference>
<feature type="transmembrane region" description="Helical" evidence="7">
    <location>
        <begin position="71"/>
        <end position="90"/>
    </location>
</feature>
<reference evidence="9 10" key="1">
    <citation type="submission" date="2023-03" db="EMBL/GenBank/DDBJ databases">
        <title>Novel Species.</title>
        <authorList>
            <person name="Ma S."/>
        </authorList>
    </citation>
    <scope>NUCLEOTIDE SEQUENCE [LARGE SCALE GENOMIC DNA]</scope>
    <source>
        <strain evidence="9 10">B11</strain>
    </source>
</reference>
<keyword evidence="5 7" id="KW-1133">Transmembrane helix</keyword>
<feature type="transmembrane region" description="Helical" evidence="7">
    <location>
        <begin position="351"/>
        <end position="371"/>
    </location>
</feature>
<keyword evidence="3" id="KW-0813">Transport</keyword>
<evidence type="ECO:0000256" key="5">
    <source>
        <dbReference type="ARBA" id="ARBA00022989"/>
    </source>
</evidence>
<sequence length="390" mass="42523">MGKKLQLLPFCCALILIGFGLSGVGSLIPEIASHFKVDYAVASRVFLFHGLGYFFAILLAGFLGDLLSRFLILRIGLAIIIWGLLGISLLSWFGLVIAFFAIMGVGLGFLDCMLNPVAASIFVHNPGTVLNFMHAFFGLGSLSAPRLYAFLVEQGGTWQSFYLVVCGFAVLVLVLFLLPLFPSKKELPVSFGRIFSLFREPVFWLMGFTMIFYAGGVSTLNGWLVAYLKEKGIALSQAASFLSFFWTGLFTGRLLLSFLSERWGYLNMVRLNSIAGALALLVVLTITPSFPLTPVLLCGAGFALSTIIPTTLAYAVSTYPETSSMASGWLLFNNGIGNFLFPWLGGVVASWLGLRFTMLFVPVSVLLMLLFQQLLFVKSKTVFEEGVSSG</sequence>
<evidence type="ECO:0000256" key="4">
    <source>
        <dbReference type="ARBA" id="ARBA00022692"/>
    </source>
</evidence>
<feature type="transmembrane region" description="Helical" evidence="7">
    <location>
        <begin position="202"/>
        <end position="228"/>
    </location>
</feature>
<evidence type="ECO:0000256" key="6">
    <source>
        <dbReference type="ARBA" id="ARBA00023136"/>
    </source>
</evidence>
<dbReference type="EMBL" id="CP121689">
    <property type="protein sequence ID" value="WZL75834.1"/>
    <property type="molecule type" value="Genomic_DNA"/>
</dbReference>
<dbReference type="Proteomes" id="UP001461341">
    <property type="component" value="Chromosome"/>
</dbReference>
<feature type="transmembrane region" description="Helical" evidence="7">
    <location>
        <begin position="268"/>
        <end position="286"/>
    </location>
</feature>
<dbReference type="SUPFAM" id="SSF103473">
    <property type="entry name" value="MFS general substrate transporter"/>
    <property type="match status" value="1"/>
</dbReference>
<feature type="domain" description="Major facilitator superfamily (MFS) profile" evidence="8">
    <location>
        <begin position="6"/>
        <end position="380"/>
    </location>
</feature>
<evidence type="ECO:0000259" key="8">
    <source>
        <dbReference type="PROSITE" id="PS50850"/>
    </source>
</evidence>
<comment type="subcellular location">
    <subcellularLocation>
        <location evidence="1">Endomembrane system</location>
        <topology evidence="1">Multi-pass membrane protein</topology>
    </subcellularLocation>
</comment>
<keyword evidence="4 7" id="KW-0812">Transmembrane</keyword>
<evidence type="ECO:0000256" key="7">
    <source>
        <dbReference type="SAM" id="Phobius"/>
    </source>
</evidence>
<feature type="transmembrane region" description="Helical" evidence="7">
    <location>
        <begin position="46"/>
        <end position="64"/>
    </location>
</feature>
<comment type="similarity">
    <text evidence="2">Belongs to the major facilitator superfamily.</text>
</comment>
<organism evidence="9 10">
    <name type="scientific">Thermatribacter velox</name>
    <dbReference type="NCBI Taxonomy" id="3039681"/>
    <lineage>
        <taxon>Bacteria</taxon>
        <taxon>Pseudomonadati</taxon>
        <taxon>Atribacterota</taxon>
        <taxon>Atribacteria</taxon>
        <taxon>Atribacterales</taxon>
        <taxon>Thermatribacteraceae</taxon>
        <taxon>Thermatribacter</taxon>
    </lineage>
</organism>
<evidence type="ECO:0000313" key="9">
    <source>
        <dbReference type="EMBL" id="WZL75834.1"/>
    </source>
</evidence>
<name>A0ABZ2YA25_9BACT</name>
<dbReference type="InterPro" id="IPR051788">
    <property type="entry name" value="MFS_Transporter"/>
</dbReference>
<dbReference type="Pfam" id="PF07690">
    <property type="entry name" value="MFS_1"/>
    <property type="match status" value="1"/>
</dbReference>
<dbReference type="PROSITE" id="PS50850">
    <property type="entry name" value="MFS"/>
    <property type="match status" value="1"/>
</dbReference>
<dbReference type="Gene3D" id="1.20.1250.20">
    <property type="entry name" value="MFS general substrate transporter like domains"/>
    <property type="match status" value="1"/>
</dbReference>
<dbReference type="RefSeq" id="WP_369017983.1">
    <property type="nucleotide sequence ID" value="NZ_CP121689.1"/>
</dbReference>
<feature type="transmembrane region" description="Helical" evidence="7">
    <location>
        <begin position="234"/>
        <end position="256"/>
    </location>
</feature>